<dbReference type="Proteomes" id="UP001219525">
    <property type="component" value="Unassembled WGS sequence"/>
</dbReference>
<comment type="caution">
    <text evidence="2">The sequence shown here is derived from an EMBL/GenBank/DDBJ whole genome shotgun (WGS) entry which is preliminary data.</text>
</comment>
<reference evidence="2" key="1">
    <citation type="submission" date="2023-03" db="EMBL/GenBank/DDBJ databases">
        <title>Massive genome expansion in bonnet fungi (Mycena s.s.) driven by repeated elements and novel gene families across ecological guilds.</title>
        <authorList>
            <consortium name="Lawrence Berkeley National Laboratory"/>
            <person name="Harder C.B."/>
            <person name="Miyauchi S."/>
            <person name="Viragh M."/>
            <person name="Kuo A."/>
            <person name="Thoen E."/>
            <person name="Andreopoulos B."/>
            <person name="Lu D."/>
            <person name="Skrede I."/>
            <person name="Drula E."/>
            <person name="Henrissat B."/>
            <person name="Morin E."/>
            <person name="Kohler A."/>
            <person name="Barry K."/>
            <person name="LaButti K."/>
            <person name="Morin E."/>
            <person name="Salamov A."/>
            <person name="Lipzen A."/>
            <person name="Mereny Z."/>
            <person name="Hegedus B."/>
            <person name="Baldrian P."/>
            <person name="Stursova M."/>
            <person name="Weitz H."/>
            <person name="Taylor A."/>
            <person name="Grigoriev I.V."/>
            <person name="Nagy L.G."/>
            <person name="Martin F."/>
            <person name="Kauserud H."/>
        </authorList>
    </citation>
    <scope>NUCLEOTIDE SEQUENCE</scope>
    <source>
        <strain evidence="2">9144</strain>
    </source>
</reference>
<name>A0AAD6XYM5_9AGAR</name>
<organism evidence="2 3">
    <name type="scientific">Mycena pura</name>
    <dbReference type="NCBI Taxonomy" id="153505"/>
    <lineage>
        <taxon>Eukaryota</taxon>
        <taxon>Fungi</taxon>
        <taxon>Dikarya</taxon>
        <taxon>Basidiomycota</taxon>
        <taxon>Agaricomycotina</taxon>
        <taxon>Agaricomycetes</taxon>
        <taxon>Agaricomycetidae</taxon>
        <taxon>Agaricales</taxon>
        <taxon>Marasmiineae</taxon>
        <taxon>Mycenaceae</taxon>
        <taxon>Mycena</taxon>
    </lineage>
</organism>
<proteinExistence type="predicted"/>
<accession>A0AAD6XYM5</accession>
<gene>
    <name evidence="2" type="ORF">GGX14DRAFT_409290</name>
</gene>
<evidence type="ECO:0000313" key="3">
    <source>
        <dbReference type="Proteomes" id="UP001219525"/>
    </source>
</evidence>
<feature type="non-terminal residue" evidence="2">
    <location>
        <position position="1"/>
    </location>
</feature>
<feature type="region of interest" description="Disordered" evidence="1">
    <location>
        <begin position="1"/>
        <end position="30"/>
    </location>
</feature>
<sequence length="181" mass="20481">MASKRARNHDNDADAPSAKRSKTLTPAQRDELLLERLQKLNKELDTDDNDAVLKVQRAEWANNQTPCYTHYKDPPTIVVGADDKVVRYKFVCKRYPSKTVTRARYDASTSNLVTHTKSCDPGISTIKKFTKGGDYNVGRFRYNLALWVAAHNRPHLIVSDEELIAAFQTLQPNVHVISPDT</sequence>
<keyword evidence="3" id="KW-1185">Reference proteome</keyword>
<dbReference type="AlphaFoldDB" id="A0AAD6XYM5"/>
<evidence type="ECO:0000313" key="2">
    <source>
        <dbReference type="EMBL" id="KAJ7186200.1"/>
    </source>
</evidence>
<evidence type="ECO:0000256" key="1">
    <source>
        <dbReference type="SAM" id="MobiDB-lite"/>
    </source>
</evidence>
<protein>
    <submittedName>
        <fullName evidence="2">Uncharacterized protein</fullName>
    </submittedName>
</protein>
<dbReference type="EMBL" id="JARJCW010000214">
    <property type="protein sequence ID" value="KAJ7186200.1"/>
    <property type="molecule type" value="Genomic_DNA"/>
</dbReference>